<protein>
    <submittedName>
        <fullName evidence="3">ABC transporter</fullName>
    </submittedName>
</protein>
<dbReference type="Gene3D" id="3.40.50.10610">
    <property type="entry name" value="ABC-type transport auxiliary lipoprotein component"/>
    <property type="match status" value="1"/>
</dbReference>
<accession>A0A2I6S4E3</accession>
<dbReference type="OrthoDB" id="5795476at2"/>
<dbReference type="AlphaFoldDB" id="A0A2I6S4E3"/>
<organism evidence="3 4">
    <name type="scientific">Pseudazoarcus pumilus</name>
    <dbReference type="NCBI Taxonomy" id="2067960"/>
    <lineage>
        <taxon>Bacteria</taxon>
        <taxon>Pseudomonadati</taxon>
        <taxon>Pseudomonadota</taxon>
        <taxon>Betaproteobacteria</taxon>
        <taxon>Rhodocyclales</taxon>
        <taxon>Zoogloeaceae</taxon>
        <taxon>Pseudazoarcus</taxon>
    </lineage>
</organism>
<feature type="signal peptide" evidence="1">
    <location>
        <begin position="1"/>
        <end position="20"/>
    </location>
</feature>
<dbReference type="RefSeq" id="WP_102246180.1">
    <property type="nucleotide sequence ID" value="NZ_CP025682.1"/>
</dbReference>
<proteinExistence type="predicted"/>
<dbReference type="Proteomes" id="UP000242205">
    <property type="component" value="Chromosome"/>
</dbReference>
<sequence>MKRRLVLAALSLAALLPACSILPEREAVDVYLLPGAIDHAAAPAGPQIDVSLRVLRPVSGSRIAGRRIVVIPDDRLVSVYQGAAWTDPAPVLMRERIVDALLAGQRFASVSTDERSLFADFELDTELRAFQSEYRNGRPEAVIRIDVRLAQGNTRHIVAGQRFEARERAAGTAVADVVDAMGRAADRIALEIARWSAGHASQIPPR</sequence>
<gene>
    <name evidence="3" type="ORF">C0099_03615</name>
</gene>
<reference evidence="3 4" key="1">
    <citation type="submission" date="2018-01" db="EMBL/GenBank/DDBJ databases">
        <authorList>
            <person name="Fu G.-Y."/>
        </authorList>
    </citation>
    <scope>NUCLEOTIDE SEQUENCE [LARGE SCALE GENOMIC DNA]</scope>
    <source>
        <strain evidence="3 4">SY39</strain>
    </source>
</reference>
<evidence type="ECO:0000313" key="3">
    <source>
        <dbReference type="EMBL" id="AUN94108.1"/>
    </source>
</evidence>
<dbReference type="EMBL" id="CP025682">
    <property type="protein sequence ID" value="AUN94108.1"/>
    <property type="molecule type" value="Genomic_DNA"/>
</dbReference>
<dbReference type="InterPro" id="IPR005586">
    <property type="entry name" value="ABC_trans_aux"/>
</dbReference>
<keyword evidence="1" id="KW-0732">Signal</keyword>
<name>A0A2I6S4E3_9RHOO</name>
<feature type="domain" description="ABC-type transport auxiliary lipoprotein component" evidence="2">
    <location>
        <begin position="31"/>
        <end position="193"/>
    </location>
</feature>
<dbReference type="Pfam" id="PF03886">
    <property type="entry name" value="ABC_trans_aux"/>
    <property type="match status" value="1"/>
</dbReference>
<evidence type="ECO:0000256" key="1">
    <source>
        <dbReference type="SAM" id="SignalP"/>
    </source>
</evidence>
<evidence type="ECO:0000259" key="2">
    <source>
        <dbReference type="Pfam" id="PF03886"/>
    </source>
</evidence>
<feature type="chain" id="PRO_5014468105" evidence="1">
    <location>
        <begin position="21"/>
        <end position="206"/>
    </location>
</feature>
<dbReference type="KEGG" id="atw:C0099_03615"/>
<dbReference type="SUPFAM" id="SSF159594">
    <property type="entry name" value="XCC0632-like"/>
    <property type="match status" value="1"/>
</dbReference>
<keyword evidence="4" id="KW-1185">Reference proteome</keyword>
<evidence type="ECO:0000313" key="4">
    <source>
        <dbReference type="Proteomes" id="UP000242205"/>
    </source>
</evidence>